<sequence>MLTFATQTIVVSSFVAMASASVAYAETVVGQAYSQDSFEAVYQELHQRSEQLHSVVYRNNSQAVFAQKDIDYRQGKSAPNIVFRSDHCNESYALTKSVDENAAVDTAFGVEIAMHYSNSCADKRHNQSITLTPPYVIDAGFDHHLRSNLDAVKRRDLSFNYPLPSRFREISLKAKAINCDQVRDNFSLLLNAKNAQTSAREDWQQCIVLRPSNWIIAQLFPPIYLAYNQQQQLAMYAGKSNISNVNGDYEKVVILYSETTEQQQISFNR</sequence>
<accession>A0ABM9ADE7</accession>
<keyword evidence="1" id="KW-0732">Signal</keyword>
<dbReference type="RefSeq" id="WP_237443889.1">
    <property type="nucleotide sequence ID" value="NZ_CAKLPX010000001.1"/>
</dbReference>
<organism evidence="2 3">
    <name type="scientific">Sinobacterium norvegicum</name>
    <dbReference type="NCBI Taxonomy" id="1641715"/>
    <lineage>
        <taxon>Bacteria</taxon>
        <taxon>Pseudomonadati</taxon>
        <taxon>Pseudomonadota</taxon>
        <taxon>Gammaproteobacteria</taxon>
        <taxon>Cellvibrionales</taxon>
        <taxon>Spongiibacteraceae</taxon>
        <taxon>Sinobacterium</taxon>
    </lineage>
</organism>
<dbReference type="EMBL" id="CAKLPX010000001">
    <property type="protein sequence ID" value="CAH0991232.1"/>
    <property type="molecule type" value="Genomic_DNA"/>
</dbReference>
<feature type="signal peptide" evidence="1">
    <location>
        <begin position="1"/>
        <end position="25"/>
    </location>
</feature>
<dbReference type="Proteomes" id="UP000838100">
    <property type="component" value="Unassembled WGS sequence"/>
</dbReference>
<evidence type="ECO:0000313" key="3">
    <source>
        <dbReference type="Proteomes" id="UP000838100"/>
    </source>
</evidence>
<name>A0ABM9ADE7_9GAMM</name>
<evidence type="ECO:0000313" key="2">
    <source>
        <dbReference type="EMBL" id="CAH0991232.1"/>
    </source>
</evidence>
<evidence type="ECO:0000256" key="1">
    <source>
        <dbReference type="SAM" id="SignalP"/>
    </source>
</evidence>
<keyword evidence="3" id="KW-1185">Reference proteome</keyword>
<proteinExistence type="predicted"/>
<gene>
    <name evidence="2" type="ORF">SIN8267_01334</name>
</gene>
<reference evidence="2" key="1">
    <citation type="submission" date="2021-12" db="EMBL/GenBank/DDBJ databases">
        <authorList>
            <person name="Rodrigo-Torres L."/>
            <person name="Arahal R. D."/>
            <person name="Lucena T."/>
        </authorList>
    </citation>
    <scope>NUCLEOTIDE SEQUENCE</scope>
    <source>
        <strain evidence="2">CECT 8267</strain>
    </source>
</reference>
<feature type="chain" id="PRO_5045117048" evidence="1">
    <location>
        <begin position="26"/>
        <end position="269"/>
    </location>
</feature>
<comment type="caution">
    <text evidence="2">The sequence shown here is derived from an EMBL/GenBank/DDBJ whole genome shotgun (WGS) entry which is preliminary data.</text>
</comment>
<protein>
    <submittedName>
        <fullName evidence="2">Uncharacterized protein</fullName>
    </submittedName>
</protein>